<accession>A0ABT5FNT3</accession>
<gene>
    <name evidence="1" type="ORF">PO587_06955</name>
</gene>
<dbReference type="Proteomes" id="UP001221328">
    <property type="component" value="Unassembled WGS sequence"/>
</dbReference>
<reference evidence="1 2" key="1">
    <citation type="journal article" date="2015" name="Int. J. Syst. Evol. Microbiol.">
        <title>Streptomyces gilvifuscus sp. nov., an actinomycete that produces antibacterial compounds isolated from soil.</title>
        <authorList>
            <person name="Nguyen T.M."/>
            <person name="Kim J."/>
        </authorList>
    </citation>
    <scope>NUCLEOTIDE SEQUENCE [LARGE SCALE GENOMIC DNA]</scope>
    <source>
        <strain evidence="1 2">T113</strain>
    </source>
</reference>
<organism evidence="1 2">
    <name type="scientific">Streptomyces gilvifuscus</name>
    <dbReference type="NCBI Taxonomy" id="1550617"/>
    <lineage>
        <taxon>Bacteria</taxon>
        <taxon>Bacillati</taxon>
        <taxon>Actinomycetota</taxon>
        <taxon>Actinomycetes</taxon>
        <taxon>Kitasatosporales</taxon>
        <taxon>Streptomycetaceae</taxon>
        <taxon>Streptomyces</taxon>
    </lineage>
</organism>
<comment type="caution">
    <text evidence="1">The sequence shown here is derived from an EMBL/GenBank/DDBJ whole genome shotgun (WGS) entry which is preliminary data.</text>
</comment>
<protein>
    <submittedName>
        <fullName evidence="1">Helix-turn-helix domain-containing protein</fullName>
    </submittedName>
</protein>
<keyword evidence="2" id="KW-1185">Reference proteome</keyword>
<proteinExistence type="predicted"/>
<sequence length="119" mass="12230">MNAAQMSGHWALNWAVRARRVPGGGLLAGFLVDLVADAEPVREADTVSFPLCPAAHALGVQPTHVSTALGRLSDAGLLTWYADGAPEASDVTVTLLLSFAGSELNGAASSTTKCEPARS</sequence>
<evidence type="ECO:0000313" key="2">
    <source>
        <dbReference type="Proteomes" id="UP001221328"/>
    </source>
</evidence>
<dbReference type="RefSeq" id="WP_200698827.1">
    <property type="nucleotide sequence ID" value="NZ_JAQOSK010000002.1"/>
</dbReference>
<name>A0ABT5FNT3_9ACTN</name>
<dbReference type="EMBL" id="JAQOSK010000002">
    <property type="protein sequence ID" value="MDC2954190.1"/>
    <property type="molecule type" value="Genomic_DNA"/>
</dbReference>
<evidence type="ECO:0000313" key="1">
    <source>
        <dbReference type="EMBL" id="MDC2954190.1"/>
    </source>
</evidence>